<gene>
    <name evidence="1" type="ORF">YALI1_D15557g</name>
</gene>
<dbReference type="AlphaFoldDB" id="A0A1D8NEA6"/>
<sequence>MVLLGGSRRKGAGVPQVTLPLKGLPHIQVIVTDHYSHSFVSCCTFYPQLAIVVHIRLRHSVTHNQFI</sequence>
<dbReference type="RefSeq" id="XP_068138787.1">
    <property type="nucleotide sequence ID" value="XM_068282686.1"/>
</dbReference>
<evidence type="ECO:0000313" key="2">
    <source>
        <dbReference type="Proteomes" id="UP000182444"/>
    </source>
</evidence>
<reference evidence="1 2" key="1">
    <citation type="journal article" date="2016" name="PLoS ONE">
        <title>Sequence Assembly of Yarrowia lipolytica Strain W29/CLIB89 Shows Transposable Element Diversity.</title>
        <authorList>
            <person name="Magnan C."/>
            <person name="Yu J."/>
            <person name="Chang I."/>
            <person name="Jahn E."/>
            <person name="Kanomata Y."/>
            <person name="Wu J."/>
            <person name="Zeller M."/>
            <person name="Oakes M."/>
            <person name="Baldi P."/>
            <person name="Sandmeyer S."/>
        </authorList>
    </citation>
    <scope>NUCLEOTIDE SEQUENCE [LARGE SCALE GENOMIC DNA]</scope>
    <source>
        <strain evidence="2">CLIB89(W29)</strain>
    </source>
</reference>
<evidence type="ECO:0000313" key="1">
    <source>
        <dbReference type="EMBL" id="AOW03972.1"/>
    </source>
</evidence>
<proteinExistence type="predicted"/>
<dbReference type="EMBL" id="CP017556">
    <property type="protein sequence ID" value="AOW03972.1"/>
    <property type="molecule type" value="Genomic_DNA"/>
</dbReference>
<dbReference type="VEuPathDB" id="FungiDB:YALI1_D15557g"/>
<protein>
    <submittedName>
        <fullName evidence="1">Uncharacterized protein</fullName>
    </submittedName>
</protein>
<organism evidence="1 2">
    <name type="scientific">Yarrowia lipolytica</name>
    <name type="common">Candida lipolytica</name>
    <dbReference type="NCBI Taxonomy" id="4952"/>
    <lineage>
        <taxon>Eukaryota</taxon>
        <taxon>Fungi</taxon>
        <taxon>Dikarya</taxon>
        <taxon>Ascomycota</taxon>
        <taxon>Saccharomycotina</taxon>
        <taxon>Dipodascomycetes</taxon>
        <taxon>Dipodascales</taxon>
        <taxon>Dipodascales incertae sedis</taxon>
        <taxon>Yarrowia</taxon>
    </lineage>
</organism>
<dbReference type="GeneID" id="94583296"/>
<name>A0A1D8NEA6_YARLL</name>
<accession>A0A1D8NEA6</accession>
<dbReference type="Proteomes" id="UP000182444">
    <property type="component" value="Chromosome 1D"/>
</dbReference>